<gene>
    <name evidence="4" type="ORF">BJX63DRAFT_434588</name>
</gene>
<evidence type="ECO:0000259" key="3">
    <source>
        <dbReference type="Pfam" id="PF00170"/>
    </source>
</evidence>
<dbReference type="Pfam" id="PF00170">
    <property type="entry name" value="bZIP_1"/>
    <property type="match status" value="1"/>
</dbReference>
<evidence type="ECO:0000256" key="1">
    <source>
        <dbReference type="SAM" id="Coils"/>
    </source>
</evidence>
<proteinExistence type="predicted"/>
<organism evidence="4 5">
    <name type="scientific">Aspergillus granulosus</name>
    <dbReference type="NCBI Taxonomy" id="176169"/>
    <lineage>
        <taxon>Eukaryota</taxon>
        <taxon>Fungi</taxon>
        <taxon>Dikarya</taxon>
        <taxon>Ascomycota</taxon>
        <taxon>Pezizomycotina</taxon>
        <taxon>Eurotiomycetes</taxon>
        <taxon>Eurotiomycetidae</taxon>
        <taxon>Eurotiales</taxon>
        <taxon>Aspergillaceae</taxon>
        <taxon>Aspergillus</taxon>
        <taxon>Aspergillus subgen. Nidulantes</taxon>
    </lineage>
</organism>
<keyword evidence="1" id="KW-0175">Coiled coil</keyword>
<protein>
    <recommendedName>
        <fullName evidence="3">BZIP domain-containing protein</fullName>
    </recommendedName>
</protein>
<dbReference type="PANTHER" id="PTHR40618:SF1">
    <property type="entry name" value="B-ZIP TRANSCRIPTION FACTOR (EUROFUNG)"/>
    <property type="match status" value="1"/>
</dbReference>
<dbReference type="EMBL" id="JBFXLT010000077">
    <property type="protein sequence ID" value="KAL2810065.1"/>
    <property type="molecule type" value="Genomic_DNA"/>
</dbReference>
<name>A0ABR4H3Q0_9EURO</name>
<dbReference type="CDD" id="cd14688">
    <property type="entry name" value="bZIP_YAP"/>
    <property type="match status" value="1"/>
</dbReference>
<evidence type="ECO:0000256" key="2">
    <source>
        <dbReference type="SAM" id="MobiDB-lite"/>
    </source>
</evidence>
<keyword evidence="5" id="KW-1185">Reference proteome</keyword>
<dbReference type="PANTHER" id="PTHR40618">
    <property type="entry name" value="B-ZIP TRANSCRIPTION FACTOR (EUROFUNG)-RELATED"/>
    <property type="match status" value="1"/>
</dbReference>
<dbReference type="InterPro" id="IPR004827">
    <property type="entry name" value="bZIP"/>
</dbReference>
<accession>A0ABR4H3Q0</accession>
<dbReference type="SUPFAM" id="SSF57959">
    <property type="entry name" value="Leucine zipper domain"/>
    <property type="match status" value="1"/>
</dbReference>
<sequence>METEQLYNLGWGLTSDPGDPLLPWEFGFPSPHPRRPGQEQTDNGGNAMWADPQLDLLLSASSYPIPEPMQFSGTQDFDQNDAVQLFGGVVLENGYPGGEIDESPDAPALAGPKQPKRATKATAGGDSARKRGRPRKVITDGGVDPEERRRMQVRMAQRAYRSRKEANVSSLKDRINQLETAVKQMSTAVISFGDELVRSGALDTYPELLRPLGNTVQACLALPTIPQLEGDSDHQLELPDRSTQKKLLSIYPSPSSSGSESSDTMDILEFIDRLHVTCSYQAYLVCANPAVPLRQLEQPFRMLLSLMPRALVAEYFKDWLLARAGHKALDHWDHIPFFQIGGAGTHYAPQSRGYYPFHHSQKSSTITDDLSHFPSDIQQELDDEWFDLGDLEGYLREREIVFPAYIPAIASVGLGEKGPSPNRVSRLISALVRCAICLGRSPGFRKCDVEKAVDEFQASMADSS</sequence>
<feature type="domain" description="BZIP" evidence="3">
    <location>
        <begin position="147"/>
        <end position="187"/>
    </location>
</feature>
<evidence type="ECO:0000313" key="5">
    <source>
        <dbReference type="Proteomes" id="UP001610334"/>
    </source>
</evidence>
<comment type="caution">
    <text evidence="4">The sequence shown here is derived from an EMBL/GenBank/DDBJ whole genome shotgun (WGS) entry which is preliminary data.</text>
</comment>
<dbReference type="Proteomes" id="UP001610334">
    <property type="component" value="Unassembled WGS sequence"/>
</dbReference>
<feature type="region of interest" description="Disordered" evidence="2">
    <location>
        <begin position="9"/>
        <end position="46"/>
    </location>
</feature>
<feature type="coiled-coil region" evidence="1">
    <location>
        <begin position="161"/>
        <end position="188"/>
    </location>
</feature>
<reference evidence="4 5" key="1">
    <citation type="submission" date="2024-07" db="EMBL/GenBank/DDBJ databases">
        <title>Section-level genome sequencing and comparative genomics of Aspergillus sections Usti and Cavernicolus.</title>
        <authorList>
            <consortium name="Lawrence Berkeley National Laboratory"/>
            <person name="Nybo J.L."/>
            <person name="Vesth T.C."/>
            <person name="Theobald S."/>
            <person name="Frisvad J.C."/>
            <person name="Larsen T.O."/>
            <person name="Kjaerboelling I."/>
            <person name="Rothschild-Mancinelli K."/>
            <person name="Lyhne E.K."/>
            <person name="Kogle M.E."/>
            <person name="Barry K."/>
            <person name="Clum A."/>
            <person name="Na H."/>
            <person name="Ledsgaard L."/>
            <person name="Lin J."/>
            <person name="Lipzen A."/>
            <person name="Kuo A."/>
            <person name="Riley R."/>
            <person name="Mondo S."/>
            <person name="Labutti K."/>
            <person name="Haridas S."/>
            <person name="Pangalinan J."/>
            <person name="Salamov A.A."/>
            <person name="Simmons B.A."/>
            <person name="Magnuson J.K."/>
            <person name="Chen J."/>
            <person name="Drula E."/>
            <person name="Henrissat B."/>
            <person name="Wiebenga A."/>
            <person name="Lubbers R.J."/>
            <person name="Gomes A.C."/>
            <person name="Makela M.R."/>
            <person name="Stajich J."/>
            <person name="Grigoriev I.V."/>
            <person name="Mortensen U.H."/>
            <person name="De Vries R.P."/>
            <person name="Baker S.E."/>
            <person name="Andersen M.R."/>
        </authorList>
    </citation>
    <scope>NUCLEOTIDE SEQUENCE [LARGE SCALE GENOMIC DNA]</scope>
    <source>
        <strain evidence="4 5">CBS 588.65</strain>
    </source>
</reference>
<evidence type="ECO:0000313" key="4">
    <source>
        <dbReference type="EMBL" id="KAL2810065.1"/>
    </source>
</evidence>
<dbReference type="Gene3D" id="1.20.5.170">
    <property type="match status" value="1"/>
</dbReference>
<feature type="region of interest" description="Disordered" evidence="2">
    <location>
        <begin position="96"/>
        <end position="143"/>
    </location>
</feature>
<dbReference type="InterPro" id="IPR046347">
    <property type="entry name" value="bZIP_sf"/>
</dbReference>